<keyword evidence="2" id="KW-1185">Reference proteome</keyword>
<dbReference type="EMBL" id="BSPC01000005">
    <property type="protein sequence ID" value="GLS17776.1"/>
    <property type="molecule type" value="Genomic_DNA"/>
</dbReference>
<dbReference type="Proteomes" id="UP001156882">
    <property type="component" value="Unassembled WGS sequence"/>
</dbReference>
<organism evidence="1 2">
    <name type="scientific">Labrys miyagiensis</name>
    <dbReference type="NCBI Taxonomy" id="346912"/>
    <lineage>
        <taxon>Bacteria</taxon>
        <taxon>Pseudomonadati</taxon>
        <taxon>Pseudomonadota</taxon>
        <taxon>Alphaproteobacteria</taxon>
        <taxon>Hyphomicrobiales</taxon>
        <taxon>Xanthobacteraceae</taxon>
        <taxon>Labrys</taxon>
    </lineage>
</organism>
<sequence length="273" mass="27525">MLSKVLDDVDGGAITASQLSQAYISELKKDQALTAAVGLTALAVITGVAAGPEVYAYCTLNPLSCAQVAEAAGCAVNMDCSSLVGSLPAAEEAEAALGRVAQAWAESGGTATATTNGFISATKISINGTTIALDVTEQAILQQIMRNGDASGALTEQLFNLIAASDRGATLLAGGAYGPGLINGFDHVLEMADGTIIIVDSKQLANGALQLGSSQSGVQLSDAWVRGVLANLEPDSPAAMAVQRALNTGTLITAVTGVNRVTGNLVFVPVHVP</sequence>
<comment type="caution">
    <text evidence="1">The sequence shown here is derived from an EMBL/GenBank/DDBJ whole genome shotgun (WGS) entry which is preliminary data.</text>
</comment>
<protein>
    <submittedName>
        <fullName evidence="1">Uncharacterized protein</fullName>
    </submittedName>
</protein>
<reference evidence="2" key="1">
    <citation type="journal article" date="2019" name="Int. J. Syst. Evol. Microbiol.">
        <title>The Global Catalogue of Microorganisms (GCM) 10K type strain sequencing project: providing services to taxonomists for standard genome sequencing and annotation.</title>
        <authorList>
            <consortium name="The Broad Institute Genomics Platform"/>
            <consortium name="The Broad Institute Genome Sequencing Center for Infectious Disease"/>
            <person name="Wu L."/>
            <person name="Ma J."/>
        </authorList>
    </citation>
    <scope>NUCLEOTIDE SEQUENCE [LARGE SCALE GENOMIC DNA]</scope>
    <source>
        <strain evidence="2">NBRC 101365</strain>
    </source>
</reference>
<dbReference type="CDD" id="cd20732">
    <property type="entry name" value="PoNe_FilH_DUF637_VENN-like"/>
    <property type="match status" value="1"/>
</dbReference>
<proteinExistence type="predicted"/>
<evidence type="ECO:0000313" key="1">
    <source>
        <dbReference type="EMBL" id="GLS17776.1"/>
    </source>
</evidence>
<name>A0ABQ6CBZ1_9HYPH</name>
<accession>A0ABQ6CBZ1</accession>
<evidence type="ECO:0000313" key="2">
    <source>
        <dbReference type="Proteomes" id="UP001156882"/>
    </source>
</evidence>
<gene>
    <name evidence="1" type="ORF">GCM10007874_07910</name>
</gene>